<evidence type="ECO:0008006" key="5">
    <source>
        <dbReference type="Google" id="ProtNLM"/>
    </source>
</evidence>
<sequence>MAAQIHGSRKFYDIPSEELSNLRHRSQRKKKENNGKLLRYIEENCIGKDLTFSGPYGRRNVTYCDYTASGRSLTFIEDYIREQVLPHYGNTHTTTTVTSLQTTLYRHEARDIIRNAVNASENDSVVFVGSGATAAVHKLIHALDFKQPPIVFVGPFEHHSNLLPWKELGAEVVWIHQNSEGLVDLSDLEFKLRVHSSKSRQLIGCFSAASNVTGILTDTNAVTASLHRHGALAFWDYATAGPYAEINMNPLVTSDDQGLVYKDAIFISVHKFVGGVESPGILVAKKNLFVNPVPSGCGGGSVFFVTENSHRYLKEIETREEAGTPAIVGSVRAGLAFQLKQDIGSESIMGIEEDLCRRALAIWSNNRNIVLLGNTSVPRLPIFSFLIKDPYSGVFLHHNYVCALLNDVFGIQARGGCACAGPYAQNLLGIDEKLAKEIEDLLLEDSRLDRVHLRRYHEYSEREILRPGFVRLNLPYFMSHDAVEFVLKAVEMVAEHGWTLLPQYMFNPETGEWKHRKHQVFRDRKWLGSISYLEGHMTYPSSSDRERASMFLFGNTKELFVGNVQWQCVVGDQTLLFGEEGERHRWFLLPSEAAQLLSGKALAHFPMTPPFSPPQWNNSAHVLEGADSRGAKCLEPCNGTCVSPMENCTLESPESHVFREENSNDIKGAEDCRTVMGQVNGAKMDDLSSNMSDNYDNMADKDISTLLCMDEILDSAASLRVNSGQGDKCYSTKFEADSSLVDSEETKTIFADAGLKSVAKSSSESKLISGNEDASASFKTVCQRKPRKNKQKEVVTGKPQFHHPPKSIFKPTLEALEEYDMIRDGDRVMVCLSGGKDSLSLLHTLRQYQFYSRSKGINFELGAATVDPQSPGYDPKPLVQYLAALGVPYFFEEQGIIQQAAQLTVCESICSFCSRMKRGRLYACARRGGYNVLAMGQHLDDLAESFLMSAFHNGLLRTMKANYTVLEGDLRVIRPLVYVREKELRNFAEKVKLPVIAENCPACFESPKERHRTKQLLAAQEILFPGLYHSLLTAMKPLMARDRVGLESSKMKEGNYEDFL</sequence>
<comment type="caution">
    <text evidence="3">The sequence shown here is derived from an EMBL/GenBank/DDBJ whole genome shotgun (WGS) entry which is preliminary data.</text>
</comment>
<gene>
    <name evidence="3" type="ORF">PMEA_00011932</name>
</gene>
<dbReference type="Gene3D" id="3.90.1150.10">
    <property type="entry name" value="Aspartate Aminotransferase, domain 1"/>
    <property type="match status" value="1"/>
</dbReference>
<dbReference type="PANTHER" id="PTHR43686">
    <property type="entry name" value="SULFURTRANSFERASE-RELATED"/>
    <property type="match status" value="1"/>
</dbReference>
<dbReference type="Pfam" id="PF01171">
    <property type="entry name" value="ATP_bind_3"/>
    <property type="match status" value="1"/>
</dbReference>
<protein>
    <recommendedName>
        <fullName evidence="5">Aminotransferase</fullName>
    </recommendedName>
</protein>
<dbReference type="InterPro" id="IPR011063">
    <property type="entry name" value="TilS/TtcA_N"/>
</dbReference>
<dbReference type="InterPro" id="IPR015421">
    <property type="entry name" value="PyrdxlP-dep_Trfase_major"/>
</dbReference>
<dbReference type="InterPro" id="IPR015422">
    <property type="entry name" value="PyrdxlP-dep_Trfase_small"/>
</dbReference>
<evidence type="ECO:0000313" key="4">
    <source>
        <dbReference type="Proteomes" id="UP001159428"/>
    </source>
</evidence>
<dbReference type="AlphaFoldDB" id="A0AAU9WU76"/>
<organism evidence="3 4">
    <name type="scientific">Pocillopora meandrina</name>
    <dbReference type="NCBI Taxonomy" id="46732"/>
    <lineage>
        <taxon>Eukaryota</taxon>
        <taxon>Metazoa</taxon>
        <taxon>Cnidaria</taxon>
        <taxon>Anthozoa</taxon>
        <taxon>Hexacorallia</taxon>
        <taxon>Scleractinia</taxon>
        <taxon>Astrocoeniina</taxon>
        <taxon>Pocilloporidae</taxon>
        <taxon>Pocillopora</taxon>
    </lineage>
</organism>
<name>A0AAU9WU76_9CNID</name>
<proteinExistence type="predicted"/>
<dbReference type="Gene3D" id="3.40.640.10">
    <property type="entry name" value="Type I PLP-dependent aspartate aminotransferase-like (Major domain)"/>
    <property type="match status" value="1"/>
</dbReference>
<reference evidence="3 4" key="1">
    <citation type="submission" date="2022-05" db="EMBL/GenBank/DDBJ databases">
        <authorList>
            <consortium name="Genoscope - CEA"/>
            <person name="William W."/>
        </authorList>
    </citation>
    <scope>NUCLEOTIDE SEQUENCE [LARGE SCALE GENOMIC DNA]</scope>
</reference>
<dbReference type="Pfam" id="PF00266">
    <property type="entry name" value="Aminotran_5"/>
    <property type="match status" value="1"/>
</dbReference>
<dbReference type="SUPFAM" id="SSF52402">
    <property type="entry name" value="Adenine nucleotide alpha hydrolases-like"/>
    <property type="match status" value="1"/>
</dbReference>
<dbReference type="CDD" id="cd24138">
    <property type="entry name" value="TtcA-like"/>
    <property type="match status" value="1"/>
</dbReference>
<dbReference type="InterPro" id="IPR015424">
    <property type="entry name" value="PyrdxlP-dep_Trfase"/>
</dbReference>
<dbReference type="Proteomes" id="UP001159428">
    <property type="component" value="Unassembled WGS sequence"/>
</dbReference>
<feature type="domain" description="tRNA(Ile)-lysidine/2-thiocytidine synthase N-terminal" evidence="2">
    <location>
        <begin position="828"/>
        <end position="996"/>
    </location>
</feature>
<dbReference type="InterPro" id="IPR000192">
    <property type="entry name" value="Aminotrans_V_dom"/>
</dbReference>
<dbReference type="Gene3D" id="3.40.50.620">
    <property type="entry name" value="HUPs"/>
    <property type="match status" value="1"/>
</dbReference>
<accession>A0AAU9WU76</accession>
<keyword evidence="4" id="KW-1185">Reference proteome</keyword>
<dbReference type="InterPro" id="IPR014729">
    <property type="entry name" value="Rossmann-like_a/b/a_fold"/>
</dbReference>
<evidence type="ECO:0000313" key="3">
    <source>
        <dbReference type="EMBL" id="CAH3126109.1"/>
    </source>
</evidence>
<dbReference type="SUPFAM" id="SSF53383">
    <property type="entry name" value="PLP-dependent transferases"/>
    <property type="match status" value="1"/>
</dbReference>
<feature type="domain" description="Aminotransferase class V" evidence="1">
    <location>
        <begin position="63"/>
        <end position="425"/>
    </location>
</feature>
<evidence type="ECO:0000259" key="2">
    <source>
        <dbReference type="Pfam" id="PF01171"/>
    </source>
</evidence>
<evidence type="ECO:0000259" key="1">
    <source>
        <dbReference type="Pfam" id="PF00266"/>
    </source>
</evidence>
<dbReference type="EMBL" id="CALNXJ010000021">
    <property type="protein sequence ID" value="CAH3126109.1"/>
    <property type="molecule type" value="Genomic_DNA"/>
</dbReference>
<dbReference type="PANTHER" id="PTHR43686:SF1">
    <property type="entry name" value="AMINOTRAN_5 DOMAIN-CONTAINING PROTEIN"/>
    <property type="match status" value="1"/>
</dbReference>